<dbReference type="EMBL" id="CAJNOT010001250">
    <property type="protein sequence ID" value="CAF1171064.1"/>
    <property type="molecule type" value="Genomic_DNA"/>
</dbReference>
<dbReference type="Proteomes" id="UP000663864">
    <property type="component" value="Unassembled WGS sequence"/>
</dbReference>
<comment type="caution">
    <text evidence="1">The sequence shown here is derived from an EMBL/GenBank/DDBJ whole genome shotgun (WGS) entry which is preliminary data.</text>
</comment>
<gene>
    <name evidence="1" type="ORF">ZHD862_LOCUS21215</name>
</gene>
<evidence type="ECO:0000313" key="1">
    <source>
        <dbReference type="EMBL" id="CAF1171064.1"/>
    </source>
</evidence>
<protein>
    <submittedName>
        <fullName evidence="1">Uncharacterized protein</fullName>
    </submittedName>
</protein>
<sequence>MASYFWDSDMFARWTAKYAQAEQRFTNEQLEYVRRYYRINKYAQICELEAIASQWNIYDFDFYMSLYDWFVGRQMIDVEIEERRYQGQKAAA</sequence>
<organism evidence="1 2">
    <name type="scientific">Rotaria sordida</name>
    <dbReference type="NCBI Taxonomy" id="392033"/>
    <lineage>
        <taxon>Eukaryota</taxon>
        <taxon>Metazoa</taxon>
        <taxon>Spiralia</taxon>
        <taxon>Gnathifera</taxon>
        <taxon>Rotifera</taxon>
        <taxon>Eurotatoria</taxon>
        <taxon>Bdelloidea</taxon>
        <taxon>Philodinida</taxon>
        <taxon>Philodinidae</taxon>
        <taxon>Rotaria</taxon>
    </lineage>
</organism>
<accession>A0A814U6J5</accession>
<evidence type="ECO:0000313" key="2">
    <source>
        <dbReference type="Proteomes" id="UP000663864"/>
    </source>
</evidence>
<name>A0A814U6J5_9BILA</name>
<dbReference type="InterPro" id="IPR009057">
    <property type="entry name" value="Homeodomain-like_sf"/>
</dbReference>
<dbReference type="SUPFAM" id="SSF46689">
    <property type="entry name" value="Homeodomain-like"/>
    <property type="match status" value="1"/>
</dbReference>
<dbReference type="AlphaFoldDB" id="A0A814U6J5"/>
<proteinExistence type="predicted"/>
<reference evidence="1" key="1">
    <citation type="submission" date="2021-02" db="EMBL/GenBank/DDBJ databases">
        <authorList>
            <person name="Nowell W R."/>
        </authorList>
    </citation>
    <scope>NUCLEOTIDE SEQUENCE</scope>
</reference>